<reference evidence="9 10" key="1">
    <citation type="submission" date="2013-04" db="EMBL/GenBank/DDBJ databases">
        <authorList>
            <person name="Lin L."/>
            <person name="Zeng Z."/>
            <person name="Xie J."/>
            <person name="Luo L."/>
            <person name="Yang Z."/>
            <person name="Liang W."/>
            <person name="Lin H."/>
            <person name="Dong C."/>
            <person name="Sun Y."/>
        </authorList>
    </citation>
    <scope>NUCLEOTIDE SEQUENCE [LARGE SCALE GENOMIC DNA]</scope>
    <source>
        <strain evidence="9 10">CQ-W70</strain>
    </source>
</reference>
<proteinExistence type="inferred from homology"/>
<evidence type="ECO:0000259" key="8">
    <source>
        <dbReference type="Pfam" id="PF01555"/>
    </source>
</evidence>
<dbReference type="PROSITE" id="PS51679">
    <property type="entry name" value="SAM_MT_C5"/>
    <property type="match status" value="1"/>
</dbReference>
<dbReference type="PROSITE" id="PS00095">
    <property type="entry name" value="C5_MTASE_2"/>
    <property type="match status" value="1"/>
</dbReference>
<evidence type="ECO:0000256" key="1">
    <source>
        <dbReference type="ARBA" id="ARBA00006594"/>
    </source>
</evidence>
<dbReference type="GO" id="GO:0003677">
    <property type="term" value="F:DNA binding"/>
    <property type="evidence" value="ECO:0007669"/>
    <property type="project" value="InterPro"/>
</dbReference>
<dbReference type="EC" id="2.1.1.37" evidence="2"/>
<keyword evidence="6" id="KW-0680">Restriction system</keyword>
<dbReference type="Pfam" id="PF01555">
    <property type="entry name" value="N6_N4_Mtase"/>
    <property type="match status" value="1"/>
</dbReference>
<organism evidence="9 10">
    <name type="scientific">Mycoplasmopsis bovis CQ-W70</name>
    <dbReference type="NCBI Taxonomy" id="1316930"/>
    <lineage>
        <taxon>Bacteria</taxon>
        <taxon>Bacillati</taxon>
        <taxon>Mycoplasmatota</taxon>
        <taxon>Mycoplasmoidales</taxon>
        <taxon>Metamycoplasmataceae</taxon>
        <taxon>Mycoplasmopsis</taxon>
    </lineage>
</organism>
<evidence type="ECO:0000256" key="6">
    <source>
        <dbReference type="ARBA" id="ARBA00022747"/>
    </source>
</evidence>
<dbReference type="GO" id="GO:0008170">
    <property type="term" value="F:N-methyltransferase activity"/>
    <property type="evidence" value="ECO:0007669"/>
    <property type="project" value="InterPro"/>
</dbReference>
<dbReference type="PANTHER" id="PTHR10629">
    <property type="entry name" value="CYTOSINE-SPECIFIC METHYLTRANSFERASE"/>
    <property type="match status" value="1"/>
</dbReference>
<dbReference type="REBASE" id="87543">
    <property type="entry name" value="M.Mbo70ORF3435P"/>
</dbReference>
<dbReference type="PRINTS" id="PR00508">
    <property type="entry name" value="S21N4MTFRASE"/>
</dbReference>
<dbReference type="HOGENOM" id="CLU_523330_0_0_14"/>
<evidence type="ECO:0000256" key="7">
    <source>
        <dbReference type="PROSITE-ProRule" id="PRU01016"/>
    </source>
</evidence>
<sequence length="593" mass="67244">MIRFRILDLFSGAGGFSYGLDSLEEFETLIATDFNKSALNTFKHNIPKADIILGDITKSEVKEQIINKANELKINMIIGGPPCQGFSNKGKKQGLDDPRNFLFLEYLDIVEKVSPELFIIENVKTMLIAVKGYFIDQIVEKIEMMGYKISYGVLNAKDFGVPQNRARAIIIAHKEKTISLPRSNGNRTTVKDAISDLAYLNSADGNYESQYISNAQSEYQKQMRKGSLRLFNHIATKHNADVIKKLNLIPAECGKEYLSEELKGKQKFNTTWGRLKWDSTSPTIDTRFDTPSNGTNTHPELNRAITPREAARLQSFPDKFIFTGSKTEICKQIGNAVPPLLAKAIGLEILRQLKPSTIIGTNYQIHNANSFEIINDLISNNFKVEHIITDPPYNISQPNNFSTLTSAKRQGIDFGKWDINFDLISWIKPFMSLLNKNGSAIIFCSYRYLSFIINELENSSMVVKDVIKWVKANPMPRNVDRRYVQDTEFAIWAVKSNSKWVFNKPASKSYLRANFETSVVSGREKVSHPTQKSLKLMEEIIKIHTNKNDLILDPFMGSGTTGVVSLKLKRKFIGIELDKNFFDIAYKRINDVD</sequence>
<dbReference type="KEGG" id="mbq:K668_03435"/>
<evidence type="ECO:0000256" key="3">
    <source>
        <dbReference type="ARBA" id="ARBA00022603"/>
    </source>
</evidence>
<dbReference type="PROSITE" id="PS00092">
    <property type="entry name" value="N6_MTASE"/>
    <property type="match status" value="1"/>
</dbReference>
<dbReference type="InterPro" id="IPR029063">
    <property type="entry name" value="SAM-dependent_MTases_sf"/>
</dbReference>
<evidence type="ECO:0000256" key="5">
    <source>
        <dbReference type="ARBA" id="ARBA00022691"/>
    </source>
</evidence>
<dbReference type="PROSITE" id="PS00094">
    <property type="entry name" value="C5_MTASE_1"/>
    <property type="match status" value="1"/>
</dbReference>
<evidence type="ECO:0000256" key="4">
    <source>
        <dbReference type="ARBA" id="ARBA00022679"/>
    </source>
</evidence>
<dbReference type="Pfam" id="PF00145">
    <property type="entry name" value="DNA_methylase"/>
    <property type="match status" value="1"/>
</dbReference>
<gene>
    <name evidence="9" type="ORF">K668_03435</name>
</gene>
<feature type="active site" evidence="7">
    <location>
        <position position="83"/>
    </location>
</feature>
<dbReference type="GO" id="GO:0032259">
    <property type="term" value="P:methylation"/>
    <property type="evidence" value="ECO:0007669"/>
    <property type="project" value="UniProtKB-KW"/>
</dbReference>
<dbReference type="InterPro" id="IPR002052">
    <property type="entry name" value="DNA_methylase_N6_adenine_CS"/>
</dbReference>
<dbReference type="EMBL" id="CP005933">
    <property type="protein sequence ID" value="AIA34257.1"/>
    <property type="molecule type" value="Genomic_DNA"/>
</dbReference>
<dbReference type="PATRIC" id="fig|1316930.3.peg.702"/>
<dbReference type="Gene3D" id="3.40.50.150">
    <property type="entry name" value="Vaccinia Virus protein VP39"/>
    <property type="match status" value="2"/>
</dbReference>
<name>A0A059Y9D0_MYCBV</name>
<accession>A0A059Y9D0</accession>
<dbReference type="InterPro" id="IPR002941">
    <property type="entry name" value="DNA_methylase_N4/N6"/>
</dbReference>
<dbReference type="InterPro" id="IPR001525">
    <property type="entry name" value="C5_MeTfrase"/>
</dbReference>
<keyword evidence="4 7" id="KW-0808">Transferase</keyword>
<dbReference type="InterPro" id="IPR031303">
    <property type="entry name" value="C5_meth_CS"/>
</dbReference>
<dbReference type="Proteomes" id="UP000027182">
    <property type="component" value="Chromosome"/>
</dbReference>
<feature type="domain" description="DNA methylase N-4/N-6" evidence="8">
    <location>
        <begin position="384"/>
        <end position="587"/>
    </location>
</feature>
<dbReference type="InterPro" id="IPR001091">
    <property type="entry name" value="RM_Methyltransferase"/>
</dbReference>
<dbReference type="InterPro" id="IPR018117">
    <property type="entry name" value="C5_DNA_meth_AS"/>
</dbReference>
<dbReference type="GO" id="GO:0009307">
    <property type="term" value="P:DNA restriction-modification system"/>
    <property type="evidence" value="ECO:0007669"/>
    <property type="project" value="UniProtKB-KW"/>
</dbReference>
<keyword evidence="3 7" id="KW-0489">Methyltransferase</keyword>
<keyword evidence="5 7" id="KW-0949">S-adenosyl-L-methionine</keyword>
<evidence type="ECO:0000313" key="10">
    <source>
        <dbReference type="Proteomes" id="UP000027182"/>
    </source>
</evidence>
<comment type="similarity">
    <text evidence="1">Belongs to the N(4)/N(6)-methyltransferase family.</text>
</comment>
<evidence type="ECO:0000313" key="9">
    <source>
        <dbReference type="EMBL" id="AIA34257.1"/>
    </source>
</evidence>
<comment type="similarity">
    <text evidence="7">Belongs to the class I-like SAM-binding methyltransferase superfamily. C5-methyltransferase family.</text>
</comment>
<protein>
    <recommendedName>
        <fullName evidence="2">DNA (cytosine-5-)-methyltransferase</fullName>
        <ecNumber evidence="2">2.1.1.37</ecNumber>
    </recommendedName>
</protein>
<dbReference type="NCBIfam" id="TIGR00675">
    <property type="entry name" value="dcm"/>
    <property type="match status" value="1"/>
</dbReference>
<dbReference type="PANTHER" id="PTHR10629:SF52">
    <property type="entry name" value="DNA (CYTOSINE-5)-METHYLTRANSFERASE 1"/>
    <property type="match status" value="1"/>
</dbReference>
<dbReference type="GO" id="GO:0044027">
    <property type="term" value="P:negative regulation of gene expression via chromosomal CpG island methylation"/>
    <property type="evidence" value="ECO:0007669"/>
    <property type="project" value="TreeGrafter"/>
</dbReference>
<evidence type="ECO:0000256" key="2">
    <source>
        <dbReference type="ARBA" id="ARBA00011975"/>
    </source>
</evidence>
<dbReference type="SUPFAM" id="SSF53335">
    <property type="entry name" value="S-adenosyl-L-methionine-dependent methyltransferases"/>
    <property type="match status" value="2"/>
</dbReference>
<dbReference type="InterPro" id="IPR050390">
    <property type="entry name" value="C5-Methyltransferase"/>
</dbReference>
<dbReference type="GO" id="GO:0003886">
    <property type="term" value="F:DNA (cytosine-5-)-methyltransferase activity"/>
    <property type="evidence" value="ECO:0007669"/>
    <property type="project" value="UniProtKB-EC"/>
</dbReference>
<dbReference type="Gene3D" id="3.90.120.10">
    <property type="entry name" value="DNA Methylase, subunit A, domain 2"/>
    <property type="match status" value="1"/>
</dbReference>
<dbReference type="AlphaFoldDB" id="A0A059Y9D0"/>